<dbReference type="Gene3D" id="2.130.10.10">
    <property type="entry name" value="YVTN repeat-like/Quinoprotein amine dehydrogenase"/>
    <property type="match status" value="1"/>
</dbReference>
<name>A0ABQ9A478_9ROSI</name>
<dbReference type="Pfam" id="PF23754">
    <property type="entry name" value="Beta-prop_IP5PC_F"/>
    <property type="match status" value="1"/>
</dbReference>
<feature type="compositionally biased region" description="Low complexity" evidence="1">
    <location>
        <begin position="1"/>
        <end position="11"/>
    </location>
</feature>
<dbReference type="EMBL" id="JAPFFI010000023">
    <property type="protein sequence ID" value="KAJ6322512.1"/>
    <property type="molecule type" value="Genomic_DNA"/>
</dbReference>
<organism evidence="3 4">
    <name type="scientific">Salix suchowensis</name>
    <dbReference type="NCBI Taxonomy" id="1278906"/>
    <lineage>
        <taxon>Eukaryota</taxon>
        <taxon>Viridiplantae</taxon>
        <taxon>Streptophyta</taxon>
        <taxon>Embryophyta</taxon>
        <taxon>Tracheophyta</taxon>
        <taxon>Spermatophyta</taxon>
        <taxon>Magnoliopsida</taxon>
        <taxon>eudicotyledons</taxon>
        <taxon>Gunneridae</taxon>
        <taxon>Pentapetalae</taxon>
        <taxon>rosids</taxon>
        <taxon>fabids</taxon>
        <taxon>Malpighiales</taxon>
        <taxon>Salicaceae</taxon>
        <taxon>Saliceae</taxon>
        <taxon>Salix</taxon>
    </lineage>
</organism>
<comment type="caution">
    <text evidence="3">The sequence shown here is derived from an EMBL/GenBank/DDBJ whole genome shotgun (WGS) entry which is preliminary data.</text>
</comment>
<gene>
    <name evidence="3" type="ORF">OIU77_012368</name>
</gene>
<dbReference type="InterPro" id="IPR001680">
    <property type="entry name" value="WD40_rpt"/>
</dbReference>
<evidence type="ECO:0000313" key="3">
    <source>
        <dbReference type="EMBL" id="KAJ6322512.1"/>
    </source>
</evidence>
<dbReference type="InterPro" id="IPR056454">
    <property type="entry name" value="Beta-prop_IP5PC_F"/>
</dbReference>
<feature type="region of interest" description="Disordered" evidence="1">
    <location>
        <begin position="1"/>
        <end position="65"/>
    </location>
</feature>
<protein>
    <recommendedName>
        <fullName evidence="2">IP5PC-F beta-propeller domain-containing protein</fullName>
    </recommendedName>
</protein>
<dbReference type="PANTHER" id="PTHR11200">
    <property type="entry name" value="INOSITOL 5-PHOSPHATASE"/>
    <property type="match status" value="1"/>
</dbReference>
<dbReference type="InterPro" id="IPR046985">
    <property type="entry name" value="IP5"/>
</dbReference>
<dbReference type="SMART" id="SM00320">
    <property type="entry name" value="WD40"/>
    <property type="match status" value="2"/>
</dbReference>
<reference evidence="3" key="1">
    <citation type="submission" date="2022-10" db="EMBL/GenBank/DDBJ databases">
        <authorList>
            <person name="Hyden B.L."/>
            <person name="Feng K."/>
            <person name="Yates T."/>
            <person name="Jawdy S."/>
            <person name="Smart L.B."/>
            <person name="Muchero W."/>
        </authorList>
    </citation>
    <scope>NUCLEOTIDE SEQUENCE</scope>
    <source>
        <tissue evidence="3">Shoot tip</tissue>
    </source>
</reference>
<reference evidence="3" key="2">
    <citation type="journal article" date="2023" name="Int. J. Mol. Sci.">
        <title>De Novo Assembly and Annotation of 11 Diverse Shrub Willow (Salix) Genomes Reveals Novel Gene Organization in Sex-Linked Regions.</title>
        <authorList>
            <person name="Hyden B."/>
            <person name="Feng K."/>
            <person name="Yates T.B."/>
            <person name="Jawdy S."/>
            <person name="Cereghino C."/>
            <person name="Smart L.B."/>
            <person name="Muchero W."/>
        </authorList>
    </citation>
    <scope>NUCLEOTIDE SEQUENCE</scope>
    <source>
        <tissue evidence="3">Shoot tip</tissue>
    </source>
</reference>
<evidence type="ECO:0000259" key="2">
    <source>
        <dbReference type="Pfam" id="PF23754"/>
    </source>
</evidence>
<dbReference type="Proteomes" id="UP001141253">
    <property type="component" value="Chromosome 8"/>
</dbReference>
<keyword evidence="4" id="KW-1185">Reference proteome</keyword>
<proteinExistence type="predicted"/>
<sequence>MDDVFFSFHSPSPHPNSDDASSSSPPPRTPKIFDRYFSSSSSPSSSSDDEDDLQPPNPNPSLEASNKRLDYMIQLLDRKNSNNNKFIGKGGGTGIFRTPVRAAAHLDRPPNLEIRPRPLRESQTGRFLRTIVTTETQLWGGRENGAVQVWELKEMYGGSDETAPFKESAALNSGSGVTCLVSDEGSRVVWSGHRDGRIRCWKMDTGPGLDRSRVKEVLSWMAHRGPVMSMVMTCCGDLWSGSEGGVIKIWPWEDLERAFSFTAEERHMAALSVERSYIDTRDQVTVNGFSNALNSDVRYLLSDNSRAKVWSAGYLSFALWYVFI</sequence>
<feature type="domain" description="IP5PC-F beta-propeller" evidence="2">
    <location>
        <begin position="119"/>
        <end position="320"/>
    </location>
</feature>
<accession>A0ABQ9A478</accession>
<dbReference type="InterPro" id="IPR015943">
    <property type="entry name" value="WD40/YVTN_repeat-like_dom_sf"/>
</dbReference>
<dbReference type="SUPFAM" id="SSF101908">
    <property type="entry name" value="Putative isomerase YbhE"/>
    <property type="match status" value="1"/>
</dbReference>
<evidence type="ECO:0000313" key="4">
    <source>
        <dbReference type="Proteomes" id="UP001141253"/>
    </source>
</evidence>
<dbReference type="PANTHER" id="PTHR11200:SF300">
    <property type="entry name" value="TYPE II INOSITOL 1,4,5-TRISPHOSPHATE 5-PHOSPHATASE"/>
    <property type="match status" value="1"/>
</dbReference>
<evidence type="ECO:0000256" key="1">
    <source>
        <dbReference type="SAM" id="MobiDB-lite"/>
    </source>
</evidence>